<sequence>MRLVGTWGPMRMNAIELHALLTGPAGLVPEPADNGIARTYFYQRVDWHPGRSTRVLRVLYDAQGKPARIQRCVSSDNNNAVLLTTPFEKRQVLEAAAQEVACLLARRTSRAEGLAAM</sequence>
<name>A0A1I7JWD1_9BURK</name>
<dbReference type="Proteomes" id="UP000183656">
    <property type="component" value="Unassembled WGS sequence"/>
</dbReference>
<reference evidence="1 2" key="1">
    <citation type="submission" date="2016-10" db="EMBL/GenBank/DDBJ databases">
        <authorList>
            <person name="de Groot N.N."/>
        </authorList>
    </citation>
    <scope>NUCLEOTIDE SEQUENCE [LARGE SCALE GENOMIC DNA]</scope>
    <source>
        <strain evidence="1 2">R-24608</strain>
    </source>
</reference>
<gene>
    <name evidence="1" type="ORF">SAMN04489707_103229</name>
</gene>
<dbReference type="EMBL" id="FPBX01000032">
    <property type="protein sequence ID" value="SFU89415.1"/>
    <property type="molecule type" value="Genomic_DNA"/>
</dbReference>
<accession>A0A1I7JWD1</accession>
<protein>
    <submittedName>
        <fullName evidence="1">Uncharacterized protein</fullName>
    </submittedName>
</protein>
<evidence type="ECO:0000313" key="2">
    <source>
        <dbReference type="Proteomes" id="UP000183656"/>
    </source>
</evidence>
<evidence type="ECO:0000313" key="1">
    <source>
        <dbReference type="EMBL" id="SFU89415.1"/>
    </source>
</evidence>
<organism evidence="1 2">
    <name type="scientific">Paenacidovorax caeni</name>
    <dbReference type="NCBI Taxonomy" id="343013"/>
    <lineage>
        <taxon>Bacteria</taxon>
        <taxon>Pseudomonadati</taxon>
        <taxon>Pseudomonadota</taxon>
        <taxon>Betaproteobacteria</taxon>
        <taxon>Burkholderiales</taxon>
        <taxon>Comamonadaceae</taxon>
        <taxon>Paenacidovorax</taxon>
    </lineage>
</organism>
<proteinExistence type="predicted"/>
<keyword evidence="2" id="KW-1185">Reference proteome</keyword>
<dbReference type="STRING" id="343013.SAMN04489707_103229"/>
<dbReference type="AlphaFoldDB" id="A0A1I7JWD1"/>